<reference evidence="2 3" key="1">
    <citation type="submission" date="2019-03" db="EMBL/GenBank/DDBJ databases">
        <title>An improved genome assembly of the fluke Schistosoma japonicum.</title>
        <authorList>
            <person name="Hu W."/>
            <person name="Luo F."/>
            <person name="Yin M."/>
            <person name="Mo X."/>
            <person name="Sun C."/>
            <person name="Wu Q."/>
            <person name="Zhu B."/>
            <person name="Xiang M."/>
            <person name="Wang J."/>
            <person name="Wang Y."/>
            <person name="Zhang T."/>
            <person name="Xu B."/>
            <person name="Zheng H."/>
            <person name="Feng Z."/>
        </authorList>
    </citation>
    <scope>NUCLEOTIDE SEQUENCE [LARGE SCALE GENOMIC DNA]</scope>
    <source>
        <strain evidence="2">HuSjv2</strain>
        <tissue evidence="2">Worms</tissue>
    </source>
</reference>
<dbReference type="EMBL" id="SKCS01000084">
    <property type="protein sequence ID" value="TNN18045.1"/>
    <property type="molecule type" value="Genomic_DNA"/>
</dbReference>
<feature type="domain" description="PARG helical" evidence="1">
    <location>
        <begin position="78"/>
        <end position="185"/>
    </location>
</feature>
<name>A0A4Z2DNE8_SCHJA</name>
<evidence type="ECO:0000313" key="3">
    <source>
        <dbReference type="Proteomes" id="UP000311919"/>
    </source>
</evidence>
<evidence type="ECO:0000313" key="2">
    <source>
        <dbReference type="EMBL" id="TNN18045.1"/>
    </source>
</evidence>
<evidence type="ECO:0000259" key="1">
    <source>
        <dbReference type="Pfam" id="PF20811"/>
    </source>
</evidence>
<dbReference type="AlphaFoldDB" id="A0A4Z2DNE8"/>
<protein>
    <recommendedName>
        <fullName evidence="1">PARG helical domain-containing protein</fullName>
    </recommendedName>
</protein>
<dbReference type="InterPro" id="IPR048362">
    <property type="entry name" value="PARG_helical"/>
</dbReference>
<dbReference type="STRING" id="6182.A0A4Z2DNE8"/>
<sequence length="912" mass="104657">MCFSKDILLPCDLTKWDEIKCKILHIIREETSLSESLSLLDIIGSLFRGSGGHHELTKLFPTHSTYVGLGNFIYLCMHREERKYFEAYILPYILNCVVISEQLAHKYRSSQCLQNDECHTLLPYDLVSSIIASSFLCLLPVNPLSNQYLNNFNFTHMFLNILNSRFSELEKLRCVISYLDYCRSCDLQSTDGLMITRRFWSYSDLPKYITSDSMTQPVLVSTYDHLVSVLSSVHLPYLFVDDILTTDQMASRTHLPMIHFMGSRVGRELFSGGISQTEYLFSRYPDLISLIPIHPHLIDGETLWVDHVRGPFIPKVLGFSARTSCHFEKSIKWRRFILLNTDQYPAWMSEIQYSKQCCLRQIILVASGLFPNELKCDSNFIRPRLFSSLWWDYFTLKSDKKNTQSTTIEPIGSSNPSTYRRNTEMKWIQAKTTDNMLKFVDKFVSSIMCNIQNSMKIRQVDKSSHCDVNKCCLLSQKPQTTYEYKTIHPPLNVVSSILSTSQVGDRLHNNITDESDENRCNSGDSTAPNCSPQINCIKHPEMNKPLIYNYTDNLVEESIKYAQKLSNLHAHHLHFFIDSLISNAFQNALKLISWSYQMSTQILHEAKYLNMSLNRTNGYNLMKSSINNYIIDGFNKTNHITTNTTSNHVHNDYPLDGKCLQYGVDIQVCNVVSEKKYPKESLDESQLHQIRNKWPSANRLISSYTKSKKVLPVGPGFTTDDNLPYIFVTEELFKFSNSISVRCLVSAFGEIYTQRMTSYLNQNYSTNQGTHSSIANNNQDSSKLSYYDQSNIRPPGLILDSGLEKYPSNYYSDPQLRILIQWISAALVYSSPCSKFSYLSSKRNLLLNKTNSNDNDTALNKELKGLKDEISMEHSCSPLICCTNGNSKLKEVIYLQILFRMSLILGMGCKDS</sequence>
<dbReference type="OrthoDB" id="6154436at2759"/>
<comment type="caution">
    <text evidence="2">The sequence shown here is derived from an EMBL/GenBank/DDBJ whole genome shotgun (WGS) entry which is preliminary data.</text>
</comment>
<dbReference type="Proteomes" id="UP000311919">
    <property type="component" value="Unassembled WGS sequence"/>
</dbReference>
<dbReference type="Pfam" id="PF20811">
    <property type="entry name" value="PARG_cat_N"/>
    <property type="match status" value="1"/>
</dbReference>
<gene>
    <name evidence="2" type="ORF">EWB00_010709</name>
</gene>
<proteinExistence type="predicted"/>
<organism evidence="2 3">
    <name type="scientific">Schistosoma japonicum</name>
    <name type="common">Blood fluke</name>
    <dbReference type="NCBI Taxonomy" id="6182"/>
    <lineage>
        <taxon>Eukaryota</taxon>
        <taxon>Metazoa</taxon>
        <taxon>Spiralia</taxon>
        <taxon>Lophotrochozoa</taxon>
        <taxon>Platyhelminthes</taxon>
        <taxon>Trematoda</taxon>
        <taxon>Digenea</taxon>
        <taxon>Strigeidida</taxon>
        <taxon>Schistosomatoidea</taxon>
        <taxon>Schistosomatidae</taxon>
        <taxon>Schistosoma</taxon>
    </lineage>
</organism>
<keyword evidence="3" id="KW-1185">Reference proteome</keyword>
<accession>A0A4Z2DNE8</accession>